<dbReference type="Proteomes" id="UP001500928">
    <property type="component" value="Unassembled WGS sequence"/>
</dbReference>
<dbReference type="Gene3D" id="1.10.10.10">
    <property type="entry name" value="Winged helix-like DNA-binding domain superfamily/Winged helix DNA-binding domain"/>
    <property type="match status" value="1"/>
</dbReference>
<keyword evidence="2" id="KW-1185">Reference proteome</keyword>
<dbReference type="InterPro" id="IPR036388">
    <property type="entry name" value="WH-like_DNA-bd_sf"/>
</dbReference>
<reference evidence="2" key="1">
    <citation type="journal article" date="2019" name="Int. J. Syst. Evol. Microbiol.">
        <title>The Global Catalogue of Microorganisms (GCM) 10K type strain sequencing project: providing services to taxonomists for standard genome sequencing and annotation.</title>
        <authorList>
            <consortium name="The Broad Institute Genomics Platform"/>
            <consortium name="The Broad Institute Genome Sequencing Center for Infectious Disease"/>
            <person name="Wu L."/>
            <person name="Ma J."/>
        </authorList>
    </citation>
    <scope>NUCLEOTIDE SEQUENCE [LARGE SCALE GENOMIC DNA]</scope>
    <source>
        <strain evidence="2">JCM 17979</strain>
    </source>
</reference>
<dbReference type="SUPFAM" id="SSF46785">
    <property type="entry name" value="Winged helix' DNA-binding domain"/>
    <property type="match status" value="1"/>
</dbReference>
<dbReference type="InterPro" id="IPR011991">
    <property type="entry name" value="ArsR-like_HTH"/>
</dbReference>
<dbReference type="EMBL" id="BAABHO010000019">
    <property type="protein sequence ID" value="GAA4790564.1"/>
    <property type="molecule type" value="Genomic_DNA"/>
</dbReference>
<protein>
    <submittedName>
        <fullName evidence="1">Helix-turn-helix domain-containing protein</fullName>
    </submittedName>
</protein>
<accession>A0ABP9B558</accession>
<gene>
    <name evidence="1" type="ORF">GCM10023200_26930</name>
</gene>
<evidence type="ECO:0000313" key="2">
    <source>
        <dbReference type="Proteomes" id="UP001500928"/>
    </source>
</evidence>
<dbReference type="CDD" id="cd00090">
    <property type="entry name" value="HTH_ARSR"/>
    <property type="match status" value="1"/>
</dbReference>
<sequence>MARRLGEVEPEAVPASVELPSSQAVAAVAALGDESRRRLYEIVRAAGRPVTRDEAAAAVGISRKLAGFHLDKLVEVELLHAEVAAPGGVRRVGRRPKVYRPSEAQVGVSIPSRSPDLLAGILVEALDPPGNGGASTVAAVAHRRGRELGTAERERTRPGRLGTERALTAAGATLTALGFEPRREHPTGLTLRNCPFRPHAGAAPELVCALNHALITGLLEGLRADTVTATLTPQPRECCVTLSG</sequence>
<organism evidence="1 2">
    <name type="scientific">Actinomycetospora chlora</name>
    <dbReference type="NCBI Taxonomy" id="663608"/>
    <lineage>
        <taxon>Bacteria</taxon>
        <taxon>Bacillati</taxon>
        <taxon>Actinomycetota</taxon>
        <taxon>Actinomycetes</taxon>
        <taxon>Pseudonocardiales</taxon>
        <taxon>Pseudonocardiaceae</taxon>
        <taxon>Actinomycetospora</taxon>
    </lineage>
</organism>
<dbReference type="InterPro" id="IPR036390">
    <property type="entry name" value="WH_DNA-bd_sf"/>
</dbReference>
<evidence type="ECO:0000313" key="1">
    <source>
        <dbReference type="EMBL" id="GAA4790564.1"/>
    </source>
</evidence>
<dbReference type="Pfam" id="PF12840">
    <property type="entry name" value="HTH_20"/>
    <property type="match status" value="1"/>
</dbReference>
<comment type="caution">
    <text evidence="1">The sequence shown here is derived from an EMBL/GenBank/DDBJ whole genome shotgun (WGS) entry which is preliminary data.</text>
</comment>
<name>A0ABP9B558_9PSEU</name>
<proteinExistence type="predicted"/>